<feature type="chain" id="PRO_5016619242" evidence="1">
    <location>
        <begin position="18"/>
        <end position="256"/>
    </location>
</feature>
<keyword evidence="1" id="KW-0732">Signal</keyword>
<name>A0A364MX21_STELY</name>
<accession>A0A364MX21</accession>
<gene>
    <name evidence="2" type="ORF">DDE83_007115</name>
</gene>
<keyword evidence="3" id="KW-1185">Reference proteome</keyword>
<reference evidence="3" key="1">
    <citation type="submission" date="2018-05" db="EMBL/GenBank/DDBJ databases">
        <title>Draft genome sequence of Stemphylium lycopersici strain CIDEFI 213.</title>
        <authorList>
            <person name="Medina R."/>
            <person name="Franco M.E.E."/>
            <person name="Lucentini C.G."/>
            <person name="Saparrat M.C.N."/>
            <person name="Balatti P.A."/>
        </authorList>
    </citation>
    <scope>NUCLEOTIDE SEQUENCE [LARGE SCALE GENOMIC DNA]</scope>
    <source>
        <strain evidence="3">CIDEFI 213</strain>
    </source>
</reference>
<organism evidence="2 3">
    <name type="scientific">Stemphylium lycopersici</name>
    <name type="common">Tomato gray leaf spot disease fungus</name>
    <name type="synonym">Thyrospora lycopersici</name>
    <dbReference type="NCBI Taxonomy" id="183478"/>
    <lineage>
        <taxon>Eukaryota</taxon>
        <taxon>Fungi</taxon>
        <taxon>Dikarya</taxon>
        <taxon>Ascomycota</taxon>
        <taxon>Pezizomycotina</taxon>
        <taxon>Dothideomycetes</taxon>
        <taxon>Pleosporomycetidae</taxon>
        <taxon>Pleosporales</taxon>
        <taxon>Pleosporineae</taxon>
        <taxon>Pleosporaceae</taxon>
        <taxon>Stemphylium</taxon>
    </lineage>
</organism>
<comment type="caution">
    <text evidence="2">The sequence shown here is derived from an EMBL/GenBank/DDBJ whole genome shotgun (WGS) entry which is preliminary data.</text>
</comment>
<evidence type="ECO:0000256" key="1">
    <source>
        <dbReference type="SAM" id="SignalP"/>
    </source>
</evidence>
<dbReference type="AlphaFoldDB" id="A0A364MX21"/>
<dbReference type="Proteomes" id="UP000249619">
    <property type="component" value="Unassembled WGS sequence"/>
</dbReference>
<dbReference type="OrthoDB" id="5413589at2759"/>
<feature type="signal peptide" evidence="1">
    <location>
        <begin position="1"/>
        <end position="17"/>
    </location>
</feature>
<evidence type="ECO:0000313" key="3">
    <source>
        <dbReference type="Proteomes" id="UP000249619"/>
    </source>
</evidence>
<proteinExistence type="predicted"/>
<sequence>MQYTLLALATAATFVSAQSTIPLGENCTPDGIPCAGGANCYATNSMLQPRCGNFQASCTSDAQCAFNTCNLTDGLCNGFIAPSSTPAAPSTVASSTAPGWMPAPSPTIVAPAGSLPLGAECNPFVEPSQCANGVQCWASNAGLIAQCGKFNAACERDDQCATNTCNNGLCNGFLALSSSSSLPLSSAVATVNGTMMTMPTAAPSGSAVVGGNGTVLPTGGATPTSTGSVEFTGAASVEKAAGGVVALVFGAVALAL</sequence>
<protein>
    <submittedName>
        <fullName evidence="2">Acetyl-CoA synthetase-like protein</fullName>
    </submittedName>
</protein>
<dbReference type="EMBL" id="QGDH01000122">
    <property type="protein sequence ID" value="RAR06046.1"/>
    <property type="molecule type" value="Genomic_DNA"/>
</dbReference>
<evidence type="ECO:0000313" key="2">
    <source>
        <dbReference type="EMBL" id="RAR06046.1"/>
    </source>
</evidence>